<evidence type="ECO:0000256" key="10">
    <source>
        <dbReference type="HAMAP-Rule" id="MF_00952"/>
    </source>
</evidence>
<dbReference type="Gene3D" id="1.10.290.10">
    <property type="entry name" value="Topoisomerase I, domain 4"/>
    <property type="match status" value="1"/>
</dbReference>
<comment type="catalytic activity">
    <reaction evidence="1 10">
        <text>ATP-independent breakage of single-stranded DNA, followed by passage and rejoining.</text>
        <dbReference type="EC" id="5.6.2.1"/>
    </reaction>
</comment>
<dbReference type="Gene3D" id="3.30.65.10">
    <property type="entry name" value="Bacterial Topoisomerase I, domain 1"/>
    <property type="match status" value="2"/>
</dbReference>
<dbReference type="InterPro" id="IPR028612">
    <property type="entry name" value="Topoisom_1_IA"/>
</dbReference>
<dbReference type="InterPro" id="IPR013825">
    <property type="entry name" value="Topo_IA_cen_sub2"/>
</dbReference>
<dbReference type="PRINTS" id="PR00417">
    <property type="entry name" value="PRTPISMRASEI"/>
</dbReference>
<evidence type="ECO:0000256" key="2">
    <source>
        <dbReference type="ARBA" id="ARBA00009446"/>
    </source>
</evidence>
<feature type="site" description="Interaction with DNA" evidence="10">
    <location>
        <position position="512"/>
    </location>
</feature>
<dbReference type="SUPFAM" id="SSF57783">
    <property type="entry name" value="Zinc beta-ribbon"/>
    <property type="match status" value="2"/>
</dbReference>
<feature type="region of interest" description="Interaction with DNA" evidence="10">
    <location>
        <begin position="165"/>
        <end position="170"/>
    </location>
</feature>
<dbReference type="GO" id="GO:0003677">
    <property type="term" value="F:DNA binding"/>
    <property type="evidence" value="ECO:0007669"/>
    <property type="project" value="UniProtKB-KW"/>
</dbReference>
<evidence type="ECO:0000259" key="11">
    <source>
        <dbReference type="PROSITE" id="PS50880"/>
    </source>
</evidence>
<dbReference type="GO" id="GO:0008270">
    <property type="term" value="F:zinc ion binding"/>
    <property type="evidence" value="ECO:0007669"/>
    <property type="project" value="UniProtKB-KW"/>
</dbReference>
<dbReference type="Pfam" id="PF01131">
    <property type="entry name" value="Topoisom_bac"/>
    <property type="match status" value="1"/>
</dbReference>
<comment type="function">
    <text evidence="10">Releases the supercoiling and torsional tension of DNA, which is introduced during the DNA replication and transcription, by transiently cleaving and rejoining one strand of the DNA duplex. Introduces a single-strand break via transesterification at a target site in duplex DNA. The scissile phosphodiester is attacked by the catalytic tyrosine of the enzyme, resulting in the formation of a DNA-(5'-phosphotyrosyl)-enzyme intermediate and the expulsion of a 3'-OH DNA strand. The free DNA strand then undergoes passage around the unbroken strand, thus removing DNA supercoils. Finally, in the religation step, the DNA 3'-OH attacks the covalent intermediate to expel the active-site tyrosine and restore the DNA phosphodiester backbone.</text>
</comment>
<dbReference type="CDD" id="cd00186">
    <property type="entry name" value="TOP1Ac"/>
    <property type="match status" value="1"/>
</dbReference>
<dbReference type="Gene3D" id="2.70.20.10">
    <property type="entry name" value="Topoisomerase I, domain 3"/>
    <property type="match status" value="1"/>
</dbReference>
<comment type="subunit">
    <text evidence="10">Monomer.</text>
</comment>
<keyword evidence="4" id="KW-0863">Zinc-finger</keyword>
<evidence type="ECO:0000256" key="3">
    <source>
        <dbReference type="ARBA" id="ARBA00022723"/>
    </source>
</evidence>
<keyword evidence="7 10" id="KW-0799">Topoisomerase</keyword>
<dbReference type="Pfam" id="PF01396">
    <property type="entry name" value="Zn_ribbon_Top1"/>
    <property type="match status" value="2"/>
</dbReference>
<evidence type="ECO:0000256" key="1">
    <source>
        <dbReference type="ARBA" id="ARBA00000213"/>
    </source>
</evidence>
<dbReference type="GO" id="GO:0006265">
    <property type="term" value="P:DNA topological change"/>
    <property type="evidence" value="ECO:0007669"/>
    <property type="project" value="UniProtKB-UniRule"/>
</dbReference>
<dbReference type="HAMAP" id="MF_00952">
    <property type="entry name" value="Topoisom_1_prok"/>
    <property type="match status" value="1"/>
</dbReference>
<sequence length="679" mass="76949">MNLIIVESPTKARTLTRFLKGDYRIEATMGHIRDLPKAALGVDVEHDFTPSYVIPKLKQKRVGELKKIAKGADAIILATDPDREGEAIAWHTAEIIQKSKIKNQKFSRIVFHEITEHAIKEALEHPREIDLKLVDAQQARRVLDRLVGYKLSPLLWQKLSKRWLSAGRVQSVAVRLIVEREREIAKFTNEEYWTIEGVFNPRAAEVIAQLISKDGVKYEKTLAFDLFDGKYTTTTSAINTQSSADGIVRDLKPPFTVSAVDKKEVKRYPYPPYTTSTLQQDAGRKLYFSAKKTMQLAQKLYEEGVITYHRTDSVNLAEKFITEARDFITREYGDAYISEEPRRYKTKSKVAQEAHEAIRPTDAGETHDKLQTTNDKDLNRDHLRLYELIWKRAVASQAKEAVFDSTTIDITSGNGYMFEAQGSVVKFDGFLKITGRPASNAERSSAGWENGEVIIPNVTVGQTVTLQEAKPEQHFTSPPPRYSEASLIKTLEEKGIGRPSTYAPIISTIQERQYVTREEKKLVPTELGNAVTDFLVKYFPDIMALPFTAAMEDDLDAIANGEKQWVPVIKAFYEPFDKLLEASYVEAEKVKVAEEVIDEKCPDCGNALVVRVGRYGKFIACSTFPNCKYTRQFAEKIDMKCPRCGGDIVIKKTRRGKTFYGCSNYPTCNFAAWKKEDIK</sequence>
<dbReference type="EC" id="5.6.2.1" evidence="10"/>
<feature type="site" description="Interaction with DNA" evidence="10">
    <location>
        <position position="156"/>
    </location>
</feature>
<dbReference type="SMART" id="SM00437">
    <property type="entry name" value="TOP1Ac"/>
    <property type="match status" value="1"/>
</dbReference>
<evidence type="ECO:0000256" key="7">
    <source>
        <dbReference type="ARBA" id="ARBA00023029"/>
    </source>
</evidence>
<dbReference type="InterPro" id="IPR013824">
    <property type="entry name" value="Topo_IA_cen_sub1"/>
</dbReference>
<dbReference type="GO" id="GO:0005694">
    <property type="term" value="C:chromosome"/>
    <property type="evidence" value="ECO:0007669"/>
    <property type="project" value="InterPro"/>
</dbReference>
<reference evidence="13 14" key="1">
    <citation type="journal article" date="2016" name="Nat. Commun.">
        <title>Thousands of microbial genomes shed light on interconnected biogeochemical processes in an aquifer system.</title>
        <authorList>
            <person name="Anantharaman K."/>
            <person name="Brown C.T."/>
            <person name="Hug L.A."/>
            <person name="Sharon I."/>
            <person name="Castelle C.J."/>
            <person name="Probst A.J."/>
            <person name="Thomas B.C."/>
            <person name="Singh A."/>
            <person name="Wilkins M.J."/>
            <person name="Karaoz U."/>
            <person name="Brodie E.L."/>
            <person name="Williams K.H."/>
            <person name="Hubbard S.S."/>
            <person name="Banfield J.F."/>
        </authorList>
    </citation>
    <scope>NUCLEOTIDE SEQUENCE [LARGE SCALE GENOMIC DNA]</scope>
</reference>
<dbReference type="SUPFAM" id="SSF56712">
    <property type="entry name" value="Prokaryotic type I DNA topoisomerase"/>
    <property type="match status" value="1"/>
</dbReference>
<dbReference type="Pfam" id="PF01751">
    <property type="entry name" value="Toprim"/>
    <property type="match status" value="1"/>
</dbReference>
<dbReference type="PROSITE" id="PS50880">
    <property type="entry name" value="TOPRIM"/>
    <property type="match status" value="1"/>
</dbReference>
<dbReference type="Gene3D" id="3.40.50.140">
    <property type="match status" value="1"/>
</dbReference>
<dbReference type="InterPro" id="IPR006171">
    <property type="entry name" value="TOPRIM_dom"/>
</dbReference>
<feature type="site" description="Interaction with DNA" evidence="10">
    <location>
        <position position="141"/>
    </location>
</feature>
<feature type="active site" description="O-(5'-phospho-DNA)-tyrosine intermediate" evidence="10">
    <location>
        <position position="308"/>
    </location>
</feature>
<comment type="caution">
    <text evidence="13">The sequence shown here is derived from an EMBL/GenBank/DDBJ whole genome shotgun (WGS) entry which is preliminary data.</text>
</comment>
<dbReference type="InterPro" id="IPR005733">
    <property type="entry name" value="TopoI_bac-type"/>
</dbReference>
<dbReference type="InterPro" id="IPR023405">
    <property type="entry name" value="Topo_IA_core_domain"/>
</dbReference>
<dbReference type="Proteomes" id="UP000178305">
    <property type="component" value="Unassembled WGS sequence"/>
</dbReference>
<gene>
    <name evidence="10" type="primary">topA</name>
    <name evidence="13" type="ORF">A3A64_03675</name>
</gene>
<evidence type="ECO:0000256" key="9">
    <source>
        <dbReference type="ARBA" id="ARBA00023235"/>
    </source>
</evidence>
<dbReference type="InterPro" id="IPR023406">
    <property type="entry name" value="Topo_IA_AS"/>
</dbReference>
<evidence type="ECO:0000256" key="4">
    <source>
        <dbReference type="ARBA" id="ARBA00022771"/>
    </source>
</evidence>
<evidence type="ECO:0000256" key="8">
    <source>
        <dbReference type="ARBA" id="ARBA00023125"/>
    </source>
</evidence>
<evidence type="ECO:0000256" key="5">
    <source>
        <dbReference type="ARBA" id="ARBA00022833"/>
    </source>
</evidence>
<dbReference type="InterPro" id="IPR013497">
    <property type="entry name" value="Topo_IA_cen"/>
</dbReference>
<evidence type="ECO:0000256" key="6">
    <source>
        <dbReference type="ARBA" id="ARBA00022842"/>
    </source>
</evidence>
<dbReference type="CDD" id="cd03363">
    <property type="entry name" value="TOPRIM_TopoIA_TopoI"/>
    <property type="match status" value="1"/>
</dbReference>
<keyword evidence="3" id="KW-0479">Metal-binding</keyword>
<dbReference type="SMART" id="SM00493">
    <property type="entry name" value="TOPRIM"/>
    <property type="match status" value="1"/>
</dbReference>
<dbReference type="PROSITE" id="PS00396">
    <property type="entry name" value="TOPO_IA_1"/>
    <property type="match status" value="1"/>
</dbReference>
<dbReference type="InterPro" id="IPR034149">
    <property type="entry name" value="TOPRIM_TopoI"/>
</dbReference>
<feature type="site" description="Interaction with DNA" evidence="10">
    <location>
        <position position="140"/>
    </location>
</feature>
<keyword evidence="6" id="KW-0460">Magnesium</keyword>
<evidence type="ECO:0000313" key="14">
    <source>
        <dbReference type="Proteomes" id="UP000178305"/>
    </source>
</evidence>
<dbReference type="NCBIfam" id="TIGR01051">
    <property type="entry name" value="topA_bact"/>
    <property type="match status" value="1"/>
</dbReference>
<dbReference type="SMART" id="SM00436">
    <property type="entry name" value="TOP1Bc"/>
    <property type="match status" value="1"/>
</dbReference>
<comment type="similarity">
    <text evidence="2 10">Belongs to the type IA topoisomerase family.</text>
</comment>
<dbReference type="Gene3D" id="1.10.460.10">
    <property type="entry name" value="Topoisomerase I, domain 2"/>
    <property type="match status" value="1"/>
</dbReference>
<name>A0A1F6AUR5_9BACT</name>
<dbReference type="PANTHER" id="PTHR42785">
    <property type="entry name" value="DNA TOPOISOMERASE, TYPE IA, CORE"/>
    <property type="match status" value="1"/>
</dbReference>
<feature type="site" description="Interaction with DNA" evidence="10">
    <location>
        <position position="31"/>
    </location>
</feature>
<dbReference type="InterPro" id="IPR013498">
    <property type="entry name" value="Topo_IA_Znf"/>
</dbReference>
<dbReference type="AlphaFoldDB" id="A0A1F6AUR5"/>
<dbReference type="InterPro" id="IPR003601">
    <property type="entry name" value="Topo_IA_2"/>
</dbReference>
<feature type="site" description="Interaction with DNA" evidence="10">
    <location>
        <position position="149"/>
    </location>
</feature>
<dbReference type="InterPro" id="IPR003602">
    <property type="entry name" value="Topo_IA_DNA-bd_dom"/>
</dbReference>
<keyword evidence="8 10" id="KW-0238">DNA-binding</keyword>
<dbReference type="PROSITE" id="PS52039">
    <property type="entry name" value="TOPO_IA_2"/>
    <property type="match status" value="1"/>
</dbReference>
<dbReference type="EMBL" id="MFJY01000009">
    <property type="protein sequence ID" value="OGG28410.1"/>
    <property type="molecule type" value="Genomic_DNA"/>
</dbReference>
<accession>A0A1F6AUR5</accession>
<keyword evidence="9 10" id="KW-0413">Isomerase</keyword>
<organism evidence="13 14">
    <name type="scientific">Candidatus Gottesmanbacteria bacterium RIFCSPLOWO2_01_FULL_48_11</name>
    <dbReference type="NCBI Taxonomy" id="1798395"/>
    <lineage>
        <taxon>Bacteria</taxon>
        <taxon>Candidatus Gottesmaniibacteriota</taxon>
    </lineage>
</organism>
<dbReference type="InterPro" id="IPR013826">
    <property type="entry name" value="Topo_IA_cen_sub3"/>
</dbReference>
<feature type="site" description="Interaction with DNA" evidence="10">
    <location>
        <position position="310"/>
    </location>
</feature>
<evidence type="ECO:0000259" key="12">
    <source>
        <dbReference type="PROSITE" id="PS52039"/>
    </source>
</evidence>
<feature type="site" description="Interaction with DNA" evidence="10">
    <location>
        <position position="144"/>
    </location>
</feature>
<proteinExistence type="inferred from homology"/>
<protein>
    <recommendedName>
        <fullName evidence="10">DNA topoisomerase 1</fullName>
        <ecNumber evidence="10">5.6.2.1</ecNumber>
    </recommendedName>
    <alternativeName>
        <fullName evidence="10">DNA topoisomerase I</fullName>
    </alternativeName>
</protein>
<keyword evidence="5" id="KW-0862">Zinc</keyword>
<dbReference type="PANTHER" id="PTHR42785:SF1">
    <property type="entry name" value="DNA TOPOISOMERASE"/>
    <property type="match status" value="1"/>
</dbReference>
<dbReference type="GO" id="GO:0003917">
    <property type="term" value="F:DNA topoisomerase type I (single strand cut, ATP-independent) activity"/>
    <property type="evidence" value="ECO:0007669"/>
    <property type="project" value="UniProtKB-UniRule"/>
</dbReference>
<feature type="domain" description="Toprim" evidence="11">
    <location>
        <begin position="1"/>
        <end position="114"/>
    </location>
</feature>
<evidence type="ECO:0000313" key="13">
    <source>
        <dbReference type="EMBL" id="OGG28410.1"/>
    </source>
</evidence>
<feature type="domain" description="Topo IA-type catalytic" evidence="12">
    <location>
        <begin position="130"/>
        <end position="580"/>
    </location>
</feature>
<dbReference type="InterPro" id="IPR000380">
    <property type="entry name" value="Topo_IA"/>
</dbReference>